<feature type="non-terminal residue" evidence="1">
    <location>
        <position position="1"/>
    </location>
</feature>
<dbReference type="AlphaFoldDB" id="A0A1X0RIE4"/>
<dbReference type="VEuPathDB" id="FungiDB:BCV72DRAFT_196786"/>
<protein>
    <submittedName>
        <fullName evidence="1">Uncharacterized protein</fullName>
    </submittedName>
</protein>
<organism evidence="1">
    <name type="scientific">Rhizopus microsporus var. microsporus</name>
    <dbReference type="NCBI Taxonomy" id="86635"/>
    <lineage>
        <taxon>Eukaryota</taxon>
        <taxon>Fungi</taxon>
        <taxon>Fungi incertae sedis</taxon>
        <taxon>Mucoromycota</taxon>
        <taxon>Mucoromycotina</taxon>
        <taxon>Mucoromycetes</taxon>
        <taxon>Mucorales</taxon>
        <taxon>Mucorineae</taxon>
        <taxon>Rhizopodaceae</taxon>
        <taxon>Rhizopus</taxon>
    </lineage>
</organism>
<dbReference type="OrthoDB" id="2280262at2759"/>
<dbReference type="EMBL" id="KV921854">
    <property type="protein sequence ID" value="ORE11822.1"/>
    <property type="molecule type" value="Genomic_DNA"/>
</dbReference>
<reference evidence="1" key="1">
    <citation type="journal article" date="2016" name="Proc. Natl. Acad. Sci. U.S.A.">
        <title>Lipid metabolic changes in an early divergent fungus govern the establishment of a mutualistic symbiosis with endobacteria.</title>
        <authorList>
            <person name="Lastovetsky O.A."/>
            <person name="Gaspar M.L."/>
            <person name="Mondo S.J."/>
            <person name="LaButti K.M."/>
            <person name="Sandor L."/>
            <person name="Grigoriev I.V."/>
            <person name="Henry S.A."/>
            <person name="Pawlowska T.E."/>
        </authorList>
    </citation>
    <scope>NUCLEOTIDE SEQUENCE [LARGE SCALE GENOMIC DNA]</scope>
    <source>
        <strain evidence="1">ATCC 52814</strain>
    </source>
</reference>
<evidence type="ECO:0000313" key="1">
    <source>
        <dbReference type="EMBL" id="ORE11822.1"/>
    </source>
</evidence>
<proteinExistence type="predicted"/>
<dbReference type="Proteomes" id="UP000242414">
    <property type="component" value="Unassembled WGS sequence"/>
</dbReference>
<gene>
    <name evidence="1" type="ORF">BCV72DRAFT_196786</name>
</gene>
<name>A0A1X0RIE4_RHIZD</name>
<accession>A0A1X0RIE4</accession>
<sequence>AVAIVQQVLTPGAVVFSFPHQLFKSQHEAYRVIRYQIEDIYQYHNIDGTKHISHYNKQPNADLFIEALSVHATHRQVALSDGVCIDSINYHTPASDRNYVLSLTRVQLDFLHIPTGGSLVTGLQTSLHYYGGCTLHARENPREVNATDTIFDVANETFQCATSR</sequence>